<proteinExistence type="predicted"/>
<organism evidence="2 3">
    <name type="scientific">Ramularia collo-cygni</name>
    <dbReference type="NCBI Taxonomy" id="112498"/>
    <lineage>
        <taxon>Eukaryota</taxon>
        <taxon>Fungi</taxon>
        <taxon>Dikarya</taxon>
        <taxon>Ascomycota</taxon>
        <taxon>Pezizomycotina</taxon>
        <taxon>Dothideomycetes</taxon>
        <taxon>Dothideomycetidae</taxon>
        <taxon>Mycosphaerellales</taxon>
        <taxon>Mycosphaerellaceae</taxon>
        <taxon>Ramularia</taxon>
    </lineage>
</organism>
<name>A0A2D3ULG2_9PEZI</name>
<keyword evidence="3" id="KW-1185">Reference proteome</keyword>
<dbReference type="AlphaFoldDB" id="A0A2D3ULG2"/>
<evidence type="ECO:0000313" key="3">
    <source>
        <dbReference type="Proteomes" id="UP000225277"/>
    </source>
</evidence>
<accession>A0A2D3ULG2</accession>
<protein>
    <submittedName>
        <fullName evidence="2">Uncharacterized protein</fullName>
    </submittedName>
</protein>
<feature type="unsure residue" description="D or N" evidence="2">
    <location>
        <position position="44"/>
    </location>
</feature>
<dbReference type="Proteomes" id="UP000225277">
    <property type="component" value="Unassembled WGS sequence"/>
</dbReference>
<reference evidence="2 3" key="1">
    <citation type="submission" date="2016-03" db="EMBL/GenBank/DDBJ databases">
        <authorList>
            <person name="Ploux O."/>
        </authorList>
    </citation>
    <scope>NUCLEOTIDE SEQUENCE [LARGE SCALE GENOMIC DNA]</scope>
    <source>
        <strain evidence="2 3">URUG2</strain>
    </source>
</reference>
<sequence>MKKPGQAEPPSSAEFSDEPPSKASTLDDDCGNLGESTVLSPAGDESITLPPDYGFRDEFLGDVPRTTRYDTSSEPWYCDYNVRTSMMLAEKITVFEIHSEFDLHLGSDLERVAMLTATNPSTPGTMHARGV</sequence>
<feature type="region of interest" description="Disordered" evidence="1">
    <location>
        <begin position="1"/>
        <end position="53"/>
    </location>
</feature>
<evidence type="ECO:0000256" key="1">
    <source>
        <dbReference type="SAM" id="MobiDB-lite"/>
    </source>
</evidence>
<gene>
    <name evidence="2" type="ORF">RCC_12218</name>
</gene>
<evidence type="ECO:0000313" key="2">
    <source>
        <dbReference type="EMBL" id="CZT14822.1"/>
    </source>
</evidence>
<dbReference type="EMBL" id="FJUY01000001">
    <property type="protein sequence ID" value="CZT14822.1"/>
    <property type="molecule type" value="Genomic_DNA"/>
</dbReference>